<comment type="catalytic activity">
    <reaction evidence="1">
        <text>ATP + protein L-histidine = ADP + protein N-phospho-L-histidine.</text>
        <dbReference type="EC" id="2.7.13.3"/>
    </reaction>
</comment>
<dbReference type="PANTHER" id="PTHR43065">
    <property type="entry name" value="SENSOR HISTIDINE KINASE"/>
    <property type="match status" value="1"/>
</dbReference>
<gene>
    <name evidence="10" type="ORF">SAMN05660652_02700</name>
</gene>
<keyword evidence="11" id="KW-1185">Reference proteome</keyword>
<sequence length="502" mass="57595">MVYLAVILVAFSLFILYKEKGDTRIFLFLLTAGWIISVFFFITYIQYLDQRELYQNLFSKKVLITTLLPKSPITLLGSGDKIILVMNFGIALFIYSALCFPMSFLKPLRKNIAVYMLLAVPQLIQFLIYSPRIYEYVYRALFVGPYQGIISFADFYAIDENVHFVTRLVNHTYIGLGVAMMIYNYFIALKIKYFRSYYLLIASGYTSIVLMFTTFLWWAPKRLISLTTAKDSMHFLPVSILIEGNVIEYLPHIMLVSFVTLLLALYRFNQLYFSLQTVKTNIYRSFDITNSGIRFYNHMIKNFAMAVLVDAESLKAKMSDSAAVTAHADRIIRNSKELLVTLNGIQSKFSVTSLNLSLTDIREVMHRALDQVKLDGVNVSYSTDDSPLLVLLDPQHMKEVFTNILNNSLHAMKQDPRALHIEIHRNKTWVHVSISDNGCGIPKENLDKIFLPFFTTGSRQESWGLGLSYSYRVIMAHLGRIFVDSEQGHGTTVKILLPLNDE</sequence>
<evidence type="ECO:0000259" key="9">
    <source>
        <dbReference type="PROSITE" id="PS50109"/>
    </source>
</evidence>
<dbReference type="GO" id="GO:0000160">
    <property type="term" value="P:phosphorelay signal transduction system"/>
    <property type="evidence" value="ECO:0007669"/>
    <property type="project" value="UniProtKB-KW"/>
</dbReference>
<dbReference type="InterPro" id="IPR003594">
    <property type="entry name" value="HATPase_dom"/>
</dbReference>
<dbReference type="GO" id="GO:0004673">
    <property type="term" value="F:protein histidine kinase activity"/>
    <property type="evidence" value="ECO:0007669"/>
    <property type="project" value="UniProtKB-EC"/>
</dbReference>
<dbReference type="RefSeq" id="WP_091938426.1">
    <property type="nucleotide sequence ID" value="NZ_FNCY01000011.1"/>
</dbReference>
<keyword evidence="3" id="KW-0808">Transferase</keyword>
<feature type="transmembrane region" description="Helical" evidence="8">
    <location>
        <begin position="249"/>
        <end position="266"/>
    </location>
</feature>
<evidence type="ECO:0000256" key="6">
    <source>
        <dbReference type="ARBA" id="ARBA00022840"/>
    </source>
</evidence>
<dbReference type="GO" id="GO:0005524">
    <property type="term" value="F:ATP binding"/>
    <property type="evidence" value="ECO:0007669"/>
    <property type="project" value="UniProtKB-KW"/>
</dbReference>
<dbReference type="SUPFAM" id="SSF55874">
    <property type="entry name" value="ATPase domain of HSP90 chaperone/DNA topoisomerase II/histidine kinase"/>
    <property type="match status" value="1"/>
</dbReference>
<keyword evidence="8" id="KW-0472">Membrane</keyword>
<keyword evidence="5 10" id="KW-0418">Kinase</keyword>
<evidence type="ECO:0000256" key="4">
    <source>
        <dbReference type="ARBA" id="ARBA00022741"/>
    </source>
</evidence>
<dbReference type="EC" id="2.7.13.3" evidence="2"/>
<feature type="domain" description="Histidine kinase" evidence="9">
    <location>
        <begin position="295"/>
        <end position="501"/>
    </location>
</feature>
<evidence type="ECO:0000313" key="11">
    <source>
        <dbReference type="Proteomes" id="UP000198607"/>
    </source>
</evidence>
<keyword evidence="6" id="KW-0067">ATP-binding</keyword>
<dbReference type="SMART" id="SM00387">
    <property type="entry name" value="HATPase_c"/>
    <property type="match status" value="1"/>
</dbReference>
<dbReference type="InterPro" id="IPR036890">
    <property type="entry name" value="HATPase_C_sf"/>
</dbReference>
<dbReference type="AlphaFoldDB" id="A0A1G8H0Y8"/>
<feature type="transmembrane region" description="Helical" evidence="8">
    <location>
        <begin position="28"/>
        <end position="48"/>
    </location>
</feature>
<evidence type="ECO:0000256" key="3">
    <source>
        <dbReference type="ARBA" id="ARBA00022679"/>
    </source>
</evidence>
<keyword evidence="7" id="KW-0902">Two-component regulatory system</keyword>
<dbReference type="EMBL" id="FNCY01000011">
    <property type="protein sequence ID" value="SDI00191.1"/>
    <property type="molecule type" value="Genomic_DNA"/>
</dbReference>
<dbReference type="STRING" id="83767.SAMN05660652_02700"/>
<dbReference type="PANTHER" id="PTHR43065:SF46">
    <property type="entry name" value="C4-DICARBOXYLATE TRANSPORT SENSOR PROTEIN DCTB"/>
    <property type="match status" value="1"/>
</dbReference>
<evidence type="ECO:0000313" key="10">
    <source>
        <dbReference type="EMBL" id="SDI00191.1"/>
    </source>
</evidence>
<feature type="transmembrane region" description="Helical" evidence="8">
    <location>
        <begin position="198"/>
        <end position="219"/>
    </location>
</feature>
<proteinExistence type="predicted"/>
<evidence type="ECO:0000256" key="2">
    <source>
        <dbReference type="ARBA" id="ARBA00012438"/>
    </source>
</evidence>
<keyword evidence="4" id="KW-0547">Nucleotide-binding</keyword>
<organism evidence="10 11">
    <name type="scientific">Propionivibrio dicarboxylicus</name>
    <dbReference type="NCBI Taxonomy" id="83767"/>
    <lineage>
        <taxon>Bacteria</taxon>
        <taxon>Pseudomonadati</taxon>
        <taxon>Pseudomonadota</taxon>
        <taxon>Betaproteobacteria</taxon>
        <taxon>Rhodocyclales</taxon>
        <taxon>Rhodocyclaceae</taxon>
        <taxon>Propionivibrio</taxon>
    </lineage>
</organism>
<reference evidence="10 11" key="1">
    <citation type="submission" date="2016-10" db="EMBL/GenBank/DDBJ databases">
        <authorList>
            <person name="de Groot N.N."/>
        </authorList>
    </citation>
    <scope>NUCLEOTIDE SEQUENCE [LARGE SCALE GENOMIC DNA]</scope>
    <source>
        <strain evidence="10 11">DSM 5885</strain>
    </source>
</reference>
<feature type="transmembrane region" description="Helical" evidence="8">
    <location>
        <begin position="111"/>
        <end position="129"/>
    </location>
</feature>
<feature type="transmembrane region" description="Helical" evidence="8">
    <location>
        <begin position="164"/>
        <end position="186"/>
    </location>
</feature>
<dbReference type="InterPro" id="IPR005467">
    <property type="entry name" value="His_kinase_dom"/>
</dbReference>
<evidence type="ECO:0000256" key="5">
    <source>
        <dbReference type="ARBA" id="ARBA00022777"/>
    </source>
</evidence>
<dbReference type="InterPro" id="IPR004358">
    <property type="entry name" value="Sig_transdc_His_kin-like_C"/>
</dbReference>
<dbReference type="Gene3D" id="3.30.565.10">
    <property type="entry name" value="Histidine kinase-like ATPase, C-terminal domain"/>
    <property type="match status" value="1"/>
</dbReference>
<evidence type="ECO:0000256" key="1">
    <source>
        <dbReference type="ARBA" id="ARBA00000085"/>
    </source>
</evidence>
<name>A0A1G8H0Y8_9RHOO</name>
<dbReference type="PROSITE" id="PS50109">
    <property type="entry name" value="HIS_KIN"/>
    <property type="match status" value="1"/>
</dbReference>
<dbReference type="Proteomes" id="UP000198607">
    <property type="component" value="Unassembled WGS sequence"/>
</dbReference>
<accession>A0A1G8H0Y8</accession>
<dbReference type="Pfam" id="PF02518">
    <property type="entry name" value="HATPase_c"/>
    <property type="match status" value="1"/>
</dbReference>
<protein>
    <recommendedName>
        <fullName evidence="2">histidine kinase</fullName>
        <ecNumber evidence="2">2.7.13.3</ecNumber>
    </recommendedName>
</protein>
<keyword evidence="8" id="KW-0812">Transmembrane</keyword>
<evidence type="ECO:0000256" key="8">
    <source>
        <dbReference type="SAM" id="Phobius"/>
    </source>
</evidence>
<feature type="transmembrane region" description="Helical" evidence="8">
    <location>
        <begin position="82"/>
        <end position="105"/>
    </location>
</feature>
<dbReference type="PRINTS" id="PR00344">
    <property type="entry name" value="BCTRLSENSOR"/>
</dbReference>
<keyword evidence="8" id="KW-1133">Transmembrane helix</keyword>
<evidence type="ECO:0000256" key="7">
    <source>
        <dbReference type="ARBA" id="ARBA00023012"/>
    </source>
</evidence>